<evidence type="ECO:0000313" key="2">
    <source>
        <dbReference type="Proteomes" id="UP000460412"/>
    </source>
</evidence>
<dbReference type="Pfam" id="PF08902">
    <property type="entry name" value="DUF1848"/>
    <property type="match status" value="1"/>
</dbReference>
<proteinExistence type="predicted"/>
<gene>
    <name evidence="1" type="ORF">GN277_20435</name>
</gene>
<comment type="caution">
    <text evidence="1">The sequence shown here is derived from an EMBL/GenBank/DDBJ whole genome shotgun (WGS) entry which is preliminary data.</text>
</comment>
<name>A0A7X3MJM9_9FIRM</name>
<organism evidence="1 2">
    <name type="scientific">Sporofaciens musculi</name>
    <dbReference type="NCBI Taxonomy" id="2681861"/>
    <lineage>
        <taxon>Bacteria</taxon>
        <taxon>Bacillati</taxon>
        <taxon>Bacillota</taxon>
        <taxon>Clostridia</taxon>
        <taxon>Lachnospirales</taxon>
        <taxon>Lachnospiraceae</taxon>
        <taxon>Sporofaciens</taxon>
    </lineage>
</organism>
<keyword evidence="2" id="KW-1185">Reference proteome</keyword>
<dbReference type="AlphaFoldDB" id="A0A7X3MJM9"/>
<dbReference type="RefSeq" id="WP_159756989.1">
    <property type="nucleotide sequence ID" value="NZ_CASSPE010000075.1"/>
</dbReference>
<dbReference type="InterPro" id="IPR014998">
    <property type="entry name" value="DUF1848"/>
</dbReference>
<dbReference type="EMBL" id="WUQX01000001">
    <property type="protein sequence ID" value="MXP77631.1"/>
    <property type="molecule type" value="Genomic_DNA"/>
</dbReference>
<sequence>MIISASRRTDIPALYPEWFVNRLKAGEVLVPNPYNRKKIKRVFLSPETVDCIVFWTKNPTPMLPYLREIEDMGYEYYFQVTITDYEEDMEVNLADTSDVMASFLLMSERLGKERMDWRFDPLLLSEKYTIAYHLEQFELMCRWLAKATTRCIISFVDAYKDSPFRELTEDEILKLACGLSKIARSYNLPLYTCAEKINLERFGIGHSACIDKAKIRSLTGYRLDLKKDGVQRKECRCVESVDIGMYHTCIHGCRYCYATGSQENARNKYEQHDPDSPLLVGHVRGDEVITERAAVSGRDIQISLFDLPEMYTGF</sequence>
<reference evidence="1 2" key="1">
    <citation type="submission" date="2019-12" db="EMBL/GenBank/DDBJ databases">
        <title>Sporaefaciens musculi gen. nov., sp. nov., a novel bacterium isolated from the caecum of an obese mouse.</title>
        <authorList>
            <person name="Rasmussen T.S."/>
            <person name="Streidl T."/>
            <person name="Hitch T.C.A."/>
            <person name="Wortmann E."/>
            <person name="Deptula P."/>
            <person name="Hansen M."/>
            <person name="Nielsen D.S."/>
            <person name="Clavel T."/>
            <person name="Vogensen F.K."/>
        </authorList>
    </citation>
    <scope>NUCLEOTIDE SEQUENCE [LARGE SCALE GENOMIC DNA]</scope>
    <source>
        <strain evidence="1 2">WCA-9-b2</strain>
    </source>
</reference>
<accession>A0A7X3MJM9</accession>
<dbReference type="Proteomes" id="UP000460412">
    <property type="component" value="Unassembled WGS sequence"/>
</dbReference>
<protein>
    <submittedName>
        <fullName evidence="1">DUF1848 family protein</fullName>
    </submittedName>
</protein>
<evidence type="ECO:0000313" key="1">
    <source>
        <dbReference type="EMBL" id="MXP77631.1"/>
    </source>
</evidence>